<keyword evidence="4 8" id="KW-0808">Transferase</keyword>
<gene>
    <name evidence="8 10" type="primary">proB</name>
    <name evidence="10" type="ORF">G7082_07660</name>
</gene>
<keyword evidence="5 8" id="KW-0547">Nucleotide-binding</keyword>
<feature type="binding site" evidence="8">
    <location>
        <position position="15"/>
    </location>
    <ligand>
        <name>ATP</name>
        <dbReference type="ChEBI" id="CHEBI:30616"/>
    </ligand>
</feature>
<keyword evidence="3 8" id="KW-0641">Proline biosynthesis</keyword>
<dbReference type="Proteomes" id="UP000501747">
    <property type="component" value="Chromosome"/>
</dbReference>
<keyword evidence="11" id="KW-1185">Reference proteome</keyword>
<evidence type="ECO:0000313" key="10">
    <source>
        <dbReference type="EMBL" id="QIL48378.1"/>
    </source>
</evidence>
<dbReference type="PIRSF" id="PIRSF000729">
    <property type="entry name" value="GK"/>
    <property type="match status" value="1"/>
</dbReference>
<comment type="similarity">
    <text evidence="8">Belongs to the glutamate 5-kinase family.</text>
</comment>
<comment type="function">
    <text evidence="8">Catalyzes the transfer of a phosphate group to glutamate to form L-glutamate 5-phosphate.</text>
</comment>
<dbReference type="UniPathway" id="UPA00098">
    <property type="reaction ID" value="UER00359"/>
</dbReference>
<evidence type="ECO:0000256" key="1">
    <source>
        <dbReference type="ARBA" id="ARBA00022490"/>
    </source>
</evidence>
<organism evidence="10 11">
    <name type="scientific">Vagococcus hydrophili</name>
    <dbReference type="NCBI Taxonomy" id="2714947"/>
    <lineage>
        <taxon>Bacteria</taxon>
        <taxon>Bacillati</taxon>
        <taxon>Bacillota</taxon>
        <taxon>Bacilli</taxon>
        <taxon>Lactobacillales</taxon>
        <taxon>Enterococcaceae</taxon>
        <taxon>Vagococcus</taxon>
    </lineage>
</organism>
<feature type="binding site" evidence="8">
    <location>
        <position position="142"/>
    </location>
    <ligand>
        <name>substrate</name>
    </ligand>
</feature>
<evidence type="ECO:0000256" key="5">
    <source>
        <dbReference type="ARBA" id="ARBA00022741"/>
    </source>
</evidence>
<dbReference type="CDD" id="cd04242">
    <property type="entry name" value="AAK_G5K_ProB"/>
    <property type="match status" value="1"/>
</dbReference>
<dbReference type="HAMAP" id="MF_00456">
    <property type="entry name" value="ProB"/>
    <property type="match status" value="1"/>
</dbReference>
<accession>A0A6G8ATH3</accession>
<dbReference type="PROSITE" id="PS00902">
    <property type="entry name" value="GLUTAMATE_5_KINASE"/>
    <property type="match status" value="1"/>
</dbReference>
<evidence type="ECO:0000256" key="7">
    <source>
        <dbReference type="ARBA" id="ARBA00022840"/>
    </source>
</evidence>
<evidence type="ECO:0000313" key="11">
    <source>
        <dbReference type="Proteomes" id="UP000501747"/>
    </source>
</evidence>
<dbReference type="InterPro" id="IPR036393">
    <property type="entry name" value="AceGlu_kinase-like_sf"/>
</dbReference>
<dbReference type="InterPro" id="IPR019797">
    <property type="entry name" value="Glutamate_5-kinase_CS"/>
</dbReference>
<evidence type="ECO:0000256" key="3">
    <source>
        <dbReference type="ARBA" id="ARBA00022650"/>
    </source>
</evidence>
<dbReference type="GO" id="GO:0004349">
    <property type="term" value="F:glutamate 5-kinase activity"/>
    <property type="evidence" value="ECO:0007669"/>
    <property type="project" value="UniProtKB-UniRule"/>
</dbReference>
<dbReference type="InterPro" id="IPR001048">
    <property type="entry name" value="Asp/Glu/Uridylate_kinase"/>
</dbReference>
<dbReference type="GO" id="GO:0005524">
    <property type="term" value="F:ATP binding"/>
    <property type="evidence" value="ECO:0007669"/>
    <property type="project" value="UniProtKB-KW"/>
</dbReference>
<comment type="pathway">
    <text evidence="8">Amino-acid biosynthesis; L-proline biosynthesis; L-glutamate 5-semialdehyde from L-glutamate: step 1/2.</text>
</comment>
<evidence type="ECO:0000259" key="9">
    <source>
        <dbReference type="Pfam" id="PF00696"/>
    </source>
</evidence>
<reference evidence="10 11" key="1">
    <citation type="submission" date="2020-03" db="EMBL/GenBank/DDBJ databases">
        <title>Vagococcus sp. nov., isolated from beetles.</title>
        <authorList>
            <person name="Hyun D.-W."/>
            <person name="Bae J.-W."/>
        </authorList>
    </citation>
    <scope>NUCLEOTIDE SEQUENCE [LARGE SCALE GENOMIC DNA]</scope>
    <source>
        <strain evidence="10 11">HDW17B</strain>
    </source>
</reference>
<comment type="subcellular location">
    <subcellularLocation>
        <location evidence="8">Cytoplasm</location>
    </subcellularLocation>
</comment>
<keyword evidence="6 8" id="KW-0418">Kinase</keyword>
<feature type="domain" description="Aspartate/glutamate/uridylate kinase" evidence="9">
    <location>
        <begin position="10"/>
        <end position="241"/>
    </location>
</feature>
<feature type="binding site" evidence="8">
    <location>
        <position position="158"/>
    </location>
    <ligand>
        <name>substrate</name>
    </ligand>
</feature>
<name>A0A6G8ATH3_9ENTE</name>
<protein>
    <recommendedName>
        <fullName evidence="8">Glutamate 5-kinase</fullName>
        <ecNumber evidence="8">2.7.2.11</ecNumber>
    </recommendedName>
    <alternativeName>
        <fullName evidence="8">Gamma-glutamyl kinase</fullName>
        <shortName evidence="8">GK</shortName>
    </alternativeName>
</protein>
<dbReference type="PANTHER" id="PTHR43654">
    <property type="entry name" value="GLUTAMATE 5-KINASE"/>
    <property type="match status" value="1"/>
</dbReference>
<keyword evidence="2 8" id="KW-0028">Amino-acid biosynthesis</keyword>
<dbReference type="AlphaFoldDB" id="A0A6G8ATH3"/>
<dbReference type="GO" id="GO:0055129">
    <property type="term" value="P:L-proline biosynthetic process"/>
    <property type="evidence" value="ECO:0007669"/>
    <property type="project" value="UniProtKB-UniRule"/>
</dbReference>
<dbReference type="Gene3D" id="3.40.1160.10">
    <property type="entry name" value="Acetylglutamate kinase-like"/>
    <property type="match status" value="1"/>
</dbReference>
<dbReference type="GO" id="GO:0005829">
    <property type="term" value="C:cytosol"/>
    <property type="evidence" value="ECO:0007669"/>
    <property type="project" value="TreeGrafter"/>
</dbReference>
<evidence type="ECO:0000256" key="6">
    <source>
        <dbReference type="ARBA" id="ARBA00022777"/>
    </source>
</evidence>
<dbReference type="EMBL" id="CP049887">
    <property type="protein sequence ID" value="QIL48378.1"/>
    <property type="molecule type" value="Genomic_DNA"/>
</dbReference>
<feature type="binding site" evidence="8">
    <location>
        <begin position="178"/>
        <end position="179"/>
    </location>
    <ligand>
        <name>ATP</name>
        <dbReference type="ChEBI" id="CHEBI:30616"/>
    </ligand>
</feature>
<evidence type="ECO:0000256" key="8">
    <source>
        <dbReference type="HAMAP-Rule" id="MF_00456"/>
    </source>
</evidence>
<dbReference type="EC" id="2.7.2.11" evidence="8"/>
<dbReference type="SUPFAM" id="SSF53633">
    <property type="entry name" value="Carbamate kinase-like"/>
    <property type="match status" value="1"/>
</dbReference>
<evidence type="ECO:0000256" key="4">
    <source>
        <dbReference type="ARBA" id="ARBA00022679"/>
    </source>
</evidence>
<dbReference type="FunFam" id="3.40.1160.10:FF:000018">
    <property type="entry name" value="Glutamate 5-kinase"/>
    <property type="match status" value="1"/>
</dbReference>
<dbReference type="InterPro" id="IPR001057">
    <property type="entry name" value="Glu/AcGlu_kinase"/>
</dbReference>
<feature type="binding site" evidence="8">
    <location>
        <begin position="220"/>
        <end position="226"/>
    </location>
    <ligand>
        <name>ATP</name>
        <dbReference type="ChEBI" id="CHEBI:30616"/>
    </ligand>
</feature>
<keyword evidence="1 8" id="KW-0963">Cytoplasm</keyword>
<dbReference type="InterPro" id="IPR005715">
    <property type="entry name" value="Glu_5kinase/COase_Synthase"/>
</dbReference>
<dbReference type="Pfam" id="PF00696">
    <property type="entry name" value="AA_kinase"/>
    <property type="match status" value="1"/>
</dbReference>
<evidence type="ECO:0000256" key="2">
    <source>
        <dbReference type="ARBA" id="ARBA00022605"/>
    </source>
</evidence>
<dbReference type="InterPro" id="IPR041739">
    <property type="entry name" value="G5K_ProB"/>
</dbReference>
<dbReference type="KEGG" id="vhy:G7082_07660"/>
<dbReference type="NCBIfam" id="TIGR01027">
    <property type="entry name" value="proB"/>
    <property type="match status" value="1"/>
</dbReference>
<sequence length="274" mass="29704">MSRTSIESVKRIVVKVGTSSLILPNGKINLRAIDQIAFTLTSLNNQGYEVILVSSGAIGAGLNLLGLNKRPSSIAKQQAAAAIGQSELIKIYNQRFQHYHQISAQVLLTRDVVDYPESRANVINTLYELVSMKVIPIVNENDSVAVDELDHLTKFGDNDQLSAIVASLSDADLLIMLSDIDGFFSDNPQTNPDAVLYNRITEINQSLENSADGAGSRFGTGGMSSKLKAAEHVFHRDSQMVLANGKNPSIIFDILEGKKIGTLFASDTHSSKED</sequence>
<dbReference type="PRINTS" id="PR00474">
    <property type="entry name" value="GLU5KINASE"/>
</dbReference>
<feature type="binding site" evidence="8">
    <location>
        <position position="55"/>
    </location>
    <ligand>
        <name>substrate</name>
    </ligand>
</feature>
<keyword evidence="7 8" id="KW-0067">ATP-binding</keyword>
<comment type="catalytic activity">
    <reaction evidence="8">
        <text>L-glutamate + ATP = L-glutamyl 5-phosphate + ADP</text>
        <dbReference type="Rhea" id="RHEA:14877"/>
        <dbReference type="ChEBI" id="CHEBI:29985"/>
        <dbReference type="ChEBI" id="CHEBI:30616"/>
        <dbReference type="ChEBI" id="CHEBI:58274"/>
        <dbReference type="ChEBI" id="CHEBI:456216"/>
        <dbReference type="EC" id="2.7.2.11"/>
    </reaction>
</comment>
<dbReference type="InterPro" id="IPR011529">
    <property type="entry name" value="Glu_5kinase"/>
</dbReference>
<dbReference type="PANTHER" id="PTHR43654:SF1">
    <property type="entry name" value="ISOPENTENYL PHOSPHATE KINASE"/>
    <property type="match status" value="1"/>
</dbReference>
<dbReference type="RefSeq" id="WP_166034525.1">
    <property type="nucleotide sequence ID" value="NZ_CP049887.1"/>
</dbReference>
<proteinExistence type="inferred from homology"/>